<dbReference type="EMBL" id="RQTK01000274">
    <property type="protein sequence ID" value="RUS82723.1"/>
    <property type="molecule type" value="Genomic_DNA"/>
</dbReference>
<feature type="compositionally biased region" description="Low complexity" evidence="1">
    <location>
        <begin position="97"/>
        <end position="115"/>
    </location>
</feature>
<organism evidence="2 3">
    <name type="scientific">Elysia chlorotica</name>
    <name type="common">Eastern emerald elysia</name>
    <name type="synonym">Sea slug</name>
    <dbReference type="NCBI Taxonomy" id="188477"/>
    <lineage>
        <taxon>Eukaryota</taxon>
        <taxon>Metazoa</taxon>
        <taxon>Spiralia</taxon>
        <taxon>Lophotrochozoa</taxon>
        <taxon>Mollusca</taxon>
        <taxon>Gastropoda</taxon>
        <taxon>Heterobranchia</taxon>
        <taxon>Euthyneura</taxon>
        <taxon>Panpulmonata</taxon>
        <taxon>Sacoglossa</taxon>
        <taxon>Placobranchoidea</taxon>
        <taxon>Plakobranchidae</taxon>
        <taxon>Elysia</taxon>
    </lineage>
</organism>
<protein>
    <submittedName>
        <fullName evidence="2">Uncharacterized protein</fullName>
    </submittedName>
</protein>
<accession>A0A3S1C4G1</accession>
<keyword evidence="3" id="KW-1185">Reference proteome</keyword>
<sequence>MPDLDTDDLKALVHTELPSTRRRKTLVTEKSYAESGPYYRLTKAAAATFGWLYNSRDDYDVTQPLEEDEPDPQDDLRVWDLAETILHKDDVFAATPSEAAGSETSGGSRTSSQRTFSDRMRRMTCTYEPNTDLHTRMVVRRASSRRDTAYDSFSSRKSSFSGRRPSFTYHRPSLSTNRLAKPRAYVKPYAVASIVGLKDRPPSPFFADIESGHAYPDGRRDVEHGEDGGFVGPAAYDPISPEPLELGDKTQVMLLRRYDTGNDSSCCSVGNAPD</sequence>
<dbReference type="Proteomes" id="UP000271974">
    <property type="component" value="Unassembled WGS sequence"/>
</dbReference>
<dbReference type="AlphaFoldDB" id="A0A3S1C4G1"/>
<proteinExistence type="predicted"/>
<feature type="compositionally biased region" description="Basic and acidic residues" evidence="1">
    <location>
        <begin position="216"/>
        <end position="227"/>
    </location>
</feature>
<gene>
    <name evidence="2" type="ORF">EGW08_009503</name>
</gene>
<evidence type="ECO:0000256" key="1">
    <source>
        <dbReference type="SAM" id="MobiDB-lite"/>
    </source>
</evidence>
<feature type="region of interest" description="Disordered" evidence="1">
    <location>
        <begin position="208"/>
        <end position="244"/>
    </location>
</feature>
<feature type="region of interest" description="Disordered" evidence="1">
    <location>
        <begin position="96"/>
        <end position="118"/>
    </location>
</feature>
<name>A0A3S1C4G1_ELYCH</name>
<evidence type="ECO:0000313" key="2">
    <source>
        <dbReference type="EMBL" id="RUS82723.1"/>
    </source>
</evidence>
<dbReference type="OrthoDB" id="10495030at2759"/>
<reference evidence="2 3" key="1">
    <citation type="submission" date="2019-01" db="EMBL/GenBank/DDBJ databases">
        <title>A draft genome assembly of the solar-powered sea slug Elysia chlorotica.</title>
        <authorList>
            <person name="Cai H."/>
            <person name="Li Q."/>
            <person name="Fang X."/>
            <person name="Li J."/>
            <person name="Curtis N.E."/>
            <person name="Altenburger A."/>
            <person name="Shibata T."/>
            <person name="Feng M."/>
            <person name="Maeda T."/>
            <person name="Schwartz J.A."/>
            <person name="Shigenobu S."/>
            <person name="Lundholm N."/>
            <person name="Nishiyama T."/>
            <person name="Yang H."/>
            <person name="Hasebe M."/>
            <person name="Li S."/>
            <person name="Pierce S.K."/>
            <person name="Wang J."/>
        </authorList>
    </citation>
    <scope>NUCLEOTIDE SEQUENCE [LARGE SCALE GENOMIC DNA]</scope>
    <source>
        <strain evidence="2">EC2010</strain>
        <tissue evidence="2">Whole organism of an adult</tissue>
    </source>
</reference>
<comment type="caution">
    <text evidence="2">The sequence shown here is derived from an EMBL/GenBank/DDBJ whole genome shotgun (WGS) entry which is preliminary data.</text>
</comment>
<evidence type="ECO:0000313" key="3">
    <source>
        <dbReference type="Proteomes" id="UP000271974"/>
    </source>
</evidence>